<evidence type="ECO:0000313" key="2">
    <source>
        <dbReference type="EMBL" id="KAI1868990.1"/>
    </source>
</evidence>
<dbReference type="PRINTS" id="PR00411">
    <property type="entry name" value="PNDRDTASEI"/>
</dbReference>
<sequence>MADTKPHEVVILGGNFGGVGAAHYLLKYTIPSLHRLDKTKGFHITLVAPNSDVYFKVASPRALIQPKLLEESKLWRPLSEAFKQYPAGQIDCVQAIATSLDAAKRSVSIKASGAHETEGERIIPYDTLIIATGTTSASPIWTLQSKQSLTSESFRSVQDVLPKAKTVIVAGGGAVGVETAGEIASAYPSAEITLFSGGKTLLQRVKPEVGARAQEYLQTKLNVKVVHGVKVLSATPSNESPGTTVSLSDGKSLTVDLYIDATGGVPNSQFLPAEWLDSTKRIITRDAYFRVKGNDAKNADGVYVLGDIVAGSNNTIFELDAMVPTVCSSVGVDIAAQLKPGESMPKPGFLRSLTGGSSSIPTQKEFKPMKDSILVPIGPGGGVGLLMGWQAPSWLVKMAKSKSFLIELFDPMISGNKWKA</sequence>
<dbReference type="SUPFAM" id="SSF51905">
    <property type="entry name" value="FAD/NAD(P)-binding domain"/>
    <property type="match status" value="1"/>
</dbReference>
<dbReference type="GO" id="GO:0004174">
    <property type="term" value="F:electron-transferring-flavoprotein dehydrogenase activity"/>
    <property type="evidence" value="ECO:0007669"/>
    <property type="project" value="TreeGrafter"/>
</dbReference>
<proteinExistence type="predicted"/>
<accession>A0A9Q0ANW2</accession>
<dbReference type="Gene3D" id="3.50.50.100">
    <property type="match status" value="1"/>
</dbReference>
<reference evidence="2" key="1">
    <citation type="submission" date="2021-03" db="EMBL/GenBank/DDBJ databases">
        <title>Revisited historic fungal species revealed as producer of novel bioactive compounds through whole genome sequencing and comparative genomics.</title>
        <authorList>
            <person name="Vignolle G.A."/>
            <person name="Hochenegger N."/>
            <person name="Mach R.L."/>
            <person name="Mach-Aigner A.R."/>
            <person name="Javad Rahimi M."/>
            <person name="Salim K.A."/>
            <person name="Chan C.M."/>
            <person name="Lim L.B.L."/>
            <person name="Cai F."/>
            <person name="Druzhinina I.S."/>
            <person name="U'Ren J.M."/>
            <person name="Derntl C."/>
        </authorList>
    </citation>
    <scope>NUCLEOTIDE SEQUENCE</scope>
    <source>
        <strain evidence="2">TUCIM 5799</strain>
    </source>
</reference>
<dbReference type="OrthoDB" id="202203at2759"/>
<comment type="caution">
    <text evidence="2">The sequence shown here is derived from an EMBL/GenBank/DDBJ whole genome shotgun (WGS) entry which is preliminary data.</text>
</comment>
<dbReference type="AlphaFoldDB" id="A0A9Q0ANW2"/>
<name>A0A9Q0ANW2_9PEZI</name>
<feature type="domain" description="FAD/NAD(P)-binding" evidence="1">
    <location>
        <begin position="8"/>
        <end position="309"/>
    </location>
</feature>
<dbReference type="InterPro" id="IPR023753">
    <property type="entry name" value="FAD/NAD-binding_dom"/>
</dbReference>
<dbReference type="PRINTS" id="PR00368">
    <property type="entry name" value="FADPNR"/>
</dbReference>
<dbReference type="GO" id="GO:0005737">
    <property type="term" value="C:cytoplasm"/>
    <property type="evidence" value="ECO:0007669"/>
    <property type="project" value="TreeGrafter"/>
</dbReference>
<dbReference type="Pfam" id="PF07992">
    <property type="entry name" value="Pyr_redox_2"/>
    <property type="match status" value="1"/>
</dbReference>
<dbReference type="PANTHER" id="PTHR43735:SF25">
    <property type="entry name" value="NAD(P)H DEHYDROGENASE 3"/>
    <property type="match status" value="1"/>
</dbReference>
<organism evidence="2 3">
    <name type="scientific">Neoarthrinium moseri</name>
    <dbReference type="NCBI Taxonomy" id="1658444"/>
    <lineage>
        <taxon>Eukaryota</taxon>
        <taxon>Fungi</taxon>
        <taxon>Dikarya</taxon>
        <taxon>Ascomycota</taxon>
        <taxon>Pezizomycotina</taxon>
        <taxon>Sordariomycetes</taxon>
        <taxon>Xylariomycetidae</taxon>
        <taxon>Amphisphaeriales</taxon>
        <taxon>Apiosporaceae</taxon>
        <taxon>Neoarthrinium</taxon>
    </lineage>
</organism>
<dbReference type="GO" id="GO:0050660">
    <property type="term" value="F:flavin adenine dinucleotide binding"/>
    <property type="evidence" value="ECO:0007669"/>
    <property type="project" value="TreeGrafter"/>
</dbReference>
<dbReference type="InterPro" id="IPR036188">
    <property type="entry name" value="FAD/NAD-bd_sf"/>
</dbReference>
<dbReference type="PANTHER" id="PTHR43735">
    <property type="entry name" value="APOPTOSIS-INDUCING FACTOR 1"/>
    <property type="match status" value="1"/>
</dbReference>
<dbReference type="Proteomes" id="UP000829685">
    <property type="component" value="Unassembled WGS sequence"/>
</dbReference>
<protein>
    <recommendedName>
        <fullName evidence="1">FAD/NAD(P)-binding domain-containing protein</fullName>
    </recommendedName>
</protein>
<evidence type="ECO:0000259" key="1">
    <source>
        <dbReference type="Pfam" id="PF07992"/>
    </source>
</evidence>
<gene>
    <name evidence="2" type="ORF">JX265_006969</name>
</gene>
<dbReference type="EMBL" id="JAFIMR010000016">
    <property type="protein sequence ID" value="KAI1868990.1"/>
    <property type="molecule type" value="Genomic_DNA"/>
</dbReference>
<evidence type="ECO:0000313" key="3">
    <source>
        <dbReference type="Proteomes" id="UP000829685"/>
    </source>
</evidence>
<keyword evidence="3" id="KW-1185">Reference proteome</keyword>